<accession>A0A820FSZ4</accession>
<feature type="region of interest" description="Disordered" evidence="1">
    <location>
        <begin position="43"/>
        <end position="63"/>
    </location>
</feature>
<feature type="non-terminal residue" evidence="2">
    <location>
        <position position="63"/>
    </location>
</feature>
<comment type="caution">
    <text evidence="2">The sequence shown here is derived from an EMBL/GenBank/DDBJ whole genome shotgun (WGS) entry which is preliminary data.</text>
</comment>
<organism evidence="2 3">
    <name type="scientific">Rotaria magnacalcarata</name>
    <dbReference type="NCBI Taxonomy" id="392030"/>
    <lineage>
        <taxon>Eukaryota</taxon>
        <taxon>Metazoa</taxon>
        <taxon>Spiralia</taxon>
        <taxon>Gnathifera</taxon>
        <taxon>Rotifera</taxon>
        <taxon>Eurotatoria</taxon>
        <taxon>Bdelloidea</taxon>
        <taxon>Philodinida</taxon>
        <taxon>Philodinidae</taxon>
        <taxon>Rotaria</taxon>
    </lineage>
</organism>
<feature type="compositionally biased region" description="Acidic residues" evidence="1">
    <location>
        <begin position="43"/>
        <end position="56"/>
    </location>
</feature>
<evidence type="ECO:0000313" key="3">
    <source>
        <dbReference type="Proteomes" id="UP000663842"/>
    </source>
</evidence>
<protein>
    <submittedName>
        <fullName evidence="2">Uncharacterized protein</fullName>
    </submittedName>
</protein>
<evidence type="ECO:0000313" key="2">
    <source>
        <dbReference type="EMBL" id="CAF4266597.1"/>
    </source>
</evidence>
<dbReference type="Proteomes" id="UP000663842">
    <property type="component" value="Unassembled WGS sequence"/>
</dbReference>
<dbReference type="AlphaFoldDB" id="A0A820FSZ4"/>
<name>A0A820FSZ4_9BILA</name>
<evidence type="ECO:0000256" key="1">
    <source>
        <dbReference type="SAM" id="MobiDB-lite"/>
    </source>
</evidence>
<proteinExistence type="predicted"/>
<dbReference type="EMBL" id="CAJOBF010008997">
    <property type="protein sequence ID" value="CAF4266597.1"/>
    <property type="molecule type" value="Genomic_DNA"/>
</dbReference>
<gene>
    <name evidence="2" type="ORF">UXM345_LOCUS31569</name>
</gene>
<reference evidence="2" key="1">
    <citation type="submission" date="2021-02" db="EMBL/GenBank/DDBJ databases">
        <authorList>
            <person name="Nowell W R."/>
        </authorList>
    </citation>
    <scope>NUCLEOTIDE SEQUENCE</scope>
</reference>
<sequence>MKPEHNEEGKHESIEEIKMDEFEELMLSRTIEDPMPDFKEEIITEDEPIGDNEDAELVASASQ</sequence>